<reference evidence="2" key="1">
    <citation type="submission" date="2011-03" db="EMBL/GenBank/DDBJ databases">
        <title>Draft genome sequence of Brevundimonas diminuta.</title>
        <authorList>
            <person name="Brown P.J.B."/>
            <person name="Buechlein A."/>
            <person name="Hemmerich C."/>
            <person name="Brun Y.V."/>
        </authorList>
    </citation>
    <scope>NUCLEOTIDE SEQUENCE [LARGE SCALE GENOMIC DNA]</scope>
    <source>
        <strain evidence="2">C19</strain>
    </source>
</reference>
<sequence>MSGIPLSYQGCDHGGKGSFGQNVVGARLVWYISYSCKSCGAKEEDGESFPPENLRNAVLKKDGYYKLIADCADRLTSIKAIRGVLRYPMETATTLLAHFPVLYVGTETEAKWLKAVVDEAGAASEVVGCDADLNETELAVERLMSEADRQTLW</sequence>
<dbReference type="STRING" id="715226.ABI_29220"/>
<proteinExistence type="predicted"/>
<protein>
    <submittedName>
        <fullName evidence="1">Uncharacterized protein</fullName>
    </submittedName>
</protein>
<name>F4QMR4_9CAUL</name>
<gene>
    <name evidence="1" type="ORF">ABI_29220</name>
</gene>
<dbReference type="EMBL" id="GL883078">
    <property type="protein sequence ID" value="EGF91505.1"/>
    <property type="molecule type" value="Genomic_DNA"/>
</dbReference>
<dbReference type="RefSeq" id="WP_006273707.1">
    <property type="nucleotide sequence ID" value="NZ_GL883078.1"/>
</dbReference>
<dbReference type="AlphaFoldDB" id="F4QMR4"/>
<keyword evidence="2" id="KW-1185">Reference proteome</keyword>
<accession>F4QMR4</accession>
<dbReference type="HOGENOM" id="CLU_1709513_0_0_5"/>
<organism evidence="1 2">
    <name type="scientific">Asticcacaulis biprosthecium C19</name>
    <dbReference type="NCBI Taxonomy" id="715226"/>
    <lineage>
        <taxon>Bacteria</taxon>
        <taxon>Pseudomonadati</taxon>
        <taxon>Pseudomonadota</taxon>
        <taxon>Alphaproteobacteria</taxon>
        <taxon>Caulobacterales</taxon>
        <taxon>Caulobacteraceae</taxon>
        <taxon>Asticcacaulis</taxon>
    </lineage>
</organism>
<evidence type="ECO:0000313" key="2">
    <source>
        <dbReference type="Proteomes" id="UP000006512"/>
    </source>
</evidence>
<evidence type="ECO:0000313" key="1">
    <source>
        <dbReference type="EMBL" id="EGF91505.1"/>
    </source>
</evidence>
<dbReference type="OrthoDB" id="8777739at2"/>
<dbReference type="Proteomes" id="UP000006512">
    <property type="component" value="Unassembled WGS sequence"/>
</dbReference>